<sequence>MQFIKTFIGKSATKEMVENLPTIEKVQEFFEYCSTRNNKSAADYSHKFKYGIGSLISWHVNKFHLDPQSNSGSETPWYIKWSNHPEYAFLSVVNNEVSYYYSSTCGSEIDQCELTFDPHHIKMINELFDYYYKKFVVEGKVTANGTCL</sequence>
<accession>A0A1I4XWR9</accession>
<evidence type="ECO:0000313" key="2">
    <source>
        <dbReference type="Proteomes" id="UP000199036"/>
    </source>
</evidence>
<organism evidence="1 2">
    <name type="scientific">Paenimyroides ummariense</name>
    <dbReference type="NCBI Taxonomy" id="913024"/>
    <lineage>
        <taxon>Bacteria</taxon>
        <taxon>Pseudomonadati</taxon>
        <taxon>Bacteroidota</taxon>
        <taxon>Flavobacteriia</taxon>
        <taxon>Flavobacteriales</taxon>
        <taxon>Flavobacteriaceae</taxon>
        <taxon>Paenimyroides</taxon>
    </lineage>
</organism>
<reference evidence="2" key="1">
    <citation type="submission" date="2016-10" db="EMBL/GenBank/DDBJ databases">
        <authorList>
            <person name="Varghese N."/>
            <person name="Submissions S."/>
        </authorList>
    </citation>
    <scope>NUCLEOTIDE SEQUENCE [LARGE SCALE GENOMIC DNA]</scope>
    <source>
        <strain evidence="2">DS-12</strain>
    </source>
</reference>
<dbReference type="AlphaFoldDB" id="A0A1I4XWR9"/>
<evidence type="ECO:0000313" key="1">
    <source>
        <dbReference type="EMBL" id="SFN30225.1"/>
    </source>
</evidence>
<name>A0A1I4XWR9_9FLAO</name>
<protein>
    <submittedName>
        <fullName evidence="1">Uncharacterized protein</fullName>
    </submittedName>
</protein>
<proteinExistence type="predicted"/>
<gene>
    <name evidence="1" type="ORF">SAMN05421741_103184</name>
</gene>
<keyword evidence="2" id="KW-1185">Reference proteome</keyword>
<dbReference type="Proteomes" id="UP000199036">
    <property type="component" value="Unassembled WGS sequence"/>
</dbReference>
<dbReference type="EMBL" id="FOVI01000003">
    <property type="protein sequence ID" value="SFN30225.1"/>
    <property type="molecule type" value="Genomic_DNA"/>
</dbReference>
<dbReference type="RefSeq" id="WP_091519419.1">
    <property type="nucleotide sequence ID" value="NZ_FOVI01000003.1"/>
</dbReference>